<reference evidence="1" key="1">
    <citation type="submission" date="2020-03" db="EMBL/GenBank/DDBJ databases">
        <title>The deep terrestrial virosphere.</title>
        <authorList>
            <person name="Holmfeldt K."/>
            <person name="Nilsson E."/>
            <person name="Simone D."/>
            <person name="Lopez-Fernandez M."/>
            <person name="Wu X."/>
            <person name="de Brujin I."/>
            <person name="Lundin D."/>
            <person name="Andersson A."/>
            <person name="Bertilsson S."/>
            <person name="Dopson M."/>
        </authorList>
    </citation>
    <scope>NUCLEOTIDE SEQUENCE</scope>
    <source>
        <strain evidence="1">TM448A03158</strain>
    </source>
</reference>
<sequence length="68" mass="7319">MTIAEWLEQLAGDSLSTERDSLQMESILRRVGFNKARVTCGMVYLDGAGEPASIHAVAQAIVNKGGVR</sequence>
<dbReference type="EMBL" id="MT144388">
    <property type="protein sequence ID" value="QJA53038.1"/>
    <property type="molecule type" value="Genomic_DNA"/>
</dbReference>
<gene>
    <name evidence="1" type="ORF">TM448A03158_0011</name>
</gene>
<proteinExistence type="predicted"/>
<evidence type="ECO:0000313" key="1">
    <source>
        <dbReference type="EMBL" id="QJA53038.1"/>
    </source>
</evidence>
<dbReference type="AlphaFoldDB" id="A0A6H1ZZV1"/>
<accession>A0A6H1ZZV1</accession>
<name>A0A6H1ZZV1_9ZZZZ</name>
<organism evidence="1">
    <name type="scientific">viral metagenome</name>
    <dbReference type="NCBI Taxonomy" id="1070528"/>
    <lineage>
        <taxon>unclassified sequences</taxon>
        <taxon>metagenomes</taxon>
        <taxon>organismal metagenomes</taxon>
    </lineage>
</organism>
<protein>
    <submittedName>
        <fullName evidence="1">Uncharacterized protein</fullName>
    </submittedName>
</protein>